<evidence type="ECO:0000256" key="10">
    <source>
        <dbReference type="SAM" id="Coils"/>
    </source>
</evidence>
<feature type="transmembrane region" description="Helical" evidence="11">
    <location>
        <begin position="441"/>
        <end position="462"/>
    </location>
</feature>
<dbReference type="CDD" id="cd03263">
    <property type="entry name" value="ABC_subfamily_A"/>
    <property type="match status" value="2"/>
</dbReference>
<feature type="transmembrane region" description="Helical" evidence="11">
    <location>
        <begin position="941"/>
        <end position="962"/>
    </location>
</feature>
<feature type="transmembrane region" description="Helical" evidence="11">
    <location>
        <begin position="379"/>
        <end position="397"/>
    </location>
</feature>
<dbReference type="Pfam" id="PF00005">
    <property type="entry name" value="ABC_tran"/>
    <property type="match status" value="2"/>
</dbReference>
<feature type="transmembrane region" description="Helical" evidence="11">
    <location>
        <begin position="1228"/>
        <end position="1250"/>
    </location>
</feature>
<name>A0A7H9SNZ8_BRAPC</name>
<dbReference type="FunFam" id="3.40.50.300:FF:000335">
    <property type="entry name" value="ATP binding cassette subfamily A member 5"/>
    <property type="match status" value="1"/>
</dbReference>
<organism evidence="13">
    <name type="scientific">Brachionus plicatilis</name>
    <name type="common">Marine rotifer</name>
    <name type="synonym">Brachionus muelleri</name>
    <dbReference type="NCBI Taxonomy" id="10195"/>
    <lineage>
        <taxon>Eukaryota</taxon>
        <taxon>Metazoa</taxon>
        <taxon>Spiralia</taxon>
        <taxon>Gnathifera</taxon>
        <taxon>Rotifera</taxon>
        <taxon>Eurotatoria</taxon>
        <taxon>Monogononta</taxon>
        <taxon>Pseudotrocha</taxon>
        <taxon>Ploima</taxon>
        <taxon>Brachionidae</taxon>
        <taxon>Brachionus</taxon>
    </lineage>
</organism>
<feature type="transmembrane region" description="Helical" evidence="11">
    <location>
        <begin position="409"/>
        <end position="429"/>
    </location>
</feature>
<dbReference type="InterPro" id="IPR056264">
    <property type="entry name" value="R2_ABCA1-4-like"/>
</dbReference>
<reference evidence="13" key="2">
    <citation type="submission" date="2020-05" db="EMBL/GenBank/DDBJ databases">
        <authorList>
            <person name="Kang H.-M."/>
            <person name="Kim M.-S."/>
            <person name="Lee J.-S."/>
        </authorList>
    </citation>
    <scope>NUCLEOTIDE SEQUENCE</scope>
</reference>
<dbReference type="SMART" id="SM00382">
    <property type="entry name" value="AAA"/>
    <property type="match status" value="2"/>
</dbReference>
<dbReference type="InterPro" id="IPR003439">
    <property type="entry name" value="ABC_transporter-like_ATP-bd"/>
</dbReference>
<dbReference type="FunFam" id="3.40.50.300:FF:000298">
    <property type="entry name" value="ATP-binding cassette sub-family A member 12"/>
    <property type="match status" value="1"/>
</dbReference>
<dbReference type="GO" id="GO:0016887">
    <property type="term" value="F:ATP hydrolysis activity"/>
    <property type="evidence" value="ECO:0007669"/>
    <property type="project" value="InterPro"/>
</dbReference>
<feature type="domain" description="ABC transporter" evidence="12">
    <location>
        <begin position="564"/>
        <end position="797"/>
    </location>
</feature>
<dbReference type="Pfam" id="PF12698">
    <property type="entry name" value="ABC2_membrane_3"/>
    <property type="match status" value="2"/>
</dbReference>
<evidence type="ECO:0000256" key="5">
    <source>
        <dbReference type="ARBA" id="ARBA00022737"/>
    </source>
</evidence>
<keyword evidence="4 11" id="KW-0812">Transmembrane</keyword>
<evidence type="ECO:0000259" key="12">
    <source>
        <dbReference type="PROSITE" id="PS50893"/>
    </source>
</evidence>
<feature type="transmembrane region" description="Helical" evidence="11">
    <location>
        <begin position="1139"/>
        <end position="1160"/>
    </location>
</feature>
<evidence type="ECO:0000256" key="7">
    <source>
        <dbReference type="ARBA" id="ARBA00022840"/>
    </source>
</evidence>
<dbReference type="GO" id="GO:0016020">
    <property type="term" value="C:membrane"/>
    <property type="evidence" value="ECO:0007669"/>
    <property type="project" value="UniProtKB-SubCell"/>
</dbReference>
<dbReference type="InterPro" id="IPR017871">
    <property type="entry name" value="ABC_transporter-like_CS"/>
</dbReference>
<evidence type="ECO:0000256" key="4">
    <source>
        <dbReference type="ARBA" id="ARBA00022692"/>
    </source>
</evidence>
<feature type="transmembrane region" description="Helical" evidence="11">
    <location>
        <begin position="482"/>
        <end position="501"/>
    </location>
</feature>
<evidence type="ECO:0000256" key="1">
    <source>
        <dbReference type="ARBA" id="ARBA00004141"/>
    </source>
</evidence>
<feature type="domain" description="ABC transporter" evidence="12">
    <location>
        <begin position="1422"/>
        <end position="1656"/>
    </location>
</feature>
<comment type="similarity">
    <text evidence="2">Belongs to the ABC transporter superfamily. ABCA family.</text>
</comment>
<dbReference type="Pfam" id="PF23321">
    <property type="entry name" value="R1_ABCA1"/>
    <property type="match status" value="1"/>
</dbReference>
<dbReference type="EMBL" id="MT524868">
    <property type="protein sequence ID" value="QNH67923.1"/>
    <property type="molecule type" value="mRNA"/>
</dbReference>
<dbReference type="PROSITE" id="PS50893">
    <property type="entry name" value="ABC_TRANSPORTER_2"/>
    <property type="match status" value="2"/>
</dbReference>
<dbReference type="GO" id="GO:0140359">
    <property type="term" value="F:ABC-type transporter activity"/>
    <property type="evidence" value="ECO:0007669"/>
    <property type="project" value="InterPro"/>
</dbReference>
<keyword evidence="9 11" id="KW-0472">Membrane</keyword>
<keyword evidence="7 13" id="KW-0067">ATP-binding</keyword>
<feature type="transmembrane region" description="Helical" evidence="11">
    <location>
        <begin position="300"/>
        <end position="318"/>
    </location>
</feature>
<accession>A0A7H9SNZ8</accession>
<dbReference type="InterPro" id="IPR003593">
    <property type="entry name" value="AAA+_ATPase"/>
</dbReference>
<dbReference type="PANTHER" id="PTHR19229:SF250">
    <property type="entry name" value="ABC TRANSPORTER DOMAIN-CONTAINING PROTEIN-RELATED"/>
    <property type="match status" value="1"/>
</dbReference>
<evidence type="ECO:0000256" key="9">
    <source>
        <dbReference type="ARBA" id="ARBA00023136"/>
    </source>
</evidence>
<protein>
    <submittedName>
        <fullName evidence="13">ATP-binding cassette transporter subfamily A member 3-like protein X4</fullName>
    </submittedName>
</protein>
<proteinExistence type="evidence at transcript level"/>
<evidence type="ECO:0000256" key="8">
    <source>
        <dbReference type="ARBA" id="ARBA00022989"/>
    </source>
</evidence>
<reference evidence="13" key="1">
    <citation type="journal article" date="2020" name="Comp. Biochem. Physiol. Part D Genomics Proteomics">
        <title>The genome of the marine monogonont rotifer Brachionus rotundiformis and insight into species-specific detoxification components in Brachionus spp.</title>
        <authorList>
            <person name="Kang H.M."/>
            <person name="Kim M.S."/>
            <person name="Choi B.S."/>
            <person name="Kim D.H."/>
            <person name="Kim H.J."/>
            <person name="Hwang U.K."/>
            <person name="Hagiwara A."/>
            <person name="Lee J.S."/>
        </authorList>
    </citation>
    <scope>NUCLEOTIDE SEQUENCE</scope>
</reference>
<evidence type="ECO:0000256" key="6">
    <source>
        <dbReference type="ARBA" id="ARBA00022741"/>
    </source>
</evidence>
<dbReference type="PROSITE" id="PS00211">
    <property type="entry name" value="ABC_TRANSPORTER_1"/>
    <property type="match status" value="1"/>
</dbReference>
<evidence type="ECO:0000256" key="2">
    <source>
        <dbReference type="ARBA" id="ARBA00008869"/>
    </source>
</evidence>
<feature type="transmembrane region" description="Helical" evidence="11">
    <location>
        <begin position="1353"/>
        <end position="1374"/>
    </location>
</feature>
<feature type="transmembrane region" description="Helical" evidence="11">
    <location>
        <begin position="1181"/>
        <end position="1208"/>
    </location>
</feature>
<feature type="coiled-coil region" evidence="10">
    <location>
        <begin position="1387"/>
        <end position="1414"/>
    </location>
</feature>
<evidence type="ECO:0000313" key="13">
    <source>
        <dbReference type="EMBL" id="QNH67923.1"/>
    </source>
</evidence>
<sequence length="1789" mass="204727">MKNRVILLRFMKNSLRIMSKRVMRFVNRFIGKFLHFREYLDYHYSLDSMGQNRKIAGFFRQIQIISWKNLLLYRKNITGLLSELIFSCLFTLIFVILVYYSRPQLSPKQVFKPSEPVRNFYNNEIFNTTDYYYYPNNEFIRNLVINSSKIILKNNIYLNLKFIGANYSSAEKVNETLRNRMFAFVAFNFSSAETIPEKIEYTIFTKETSVANSYKTEEQSRPLKDYLYENSPEYFCKIVEINYDSKYTVFNSIKHSIDQTLIEILSGNSFDPNQVLFASYSCPDNVDDILKSFMGFMTSVLISLAFMVTFLVTVSSIIQEKESKMKEYLRLVGVNPVVIWFCWMMRSFVIYLIISIVVTLMSTKQFSYTINFITYQKALFLHTSPVVVFLTTIVYSIQCTSLSLLVGQIFSKTFAAKTVSIIFWFVTLINFYNSFSSVSKYFFSIFPNSAISFCVQVILQYERSGRKLNFDNLFKNLYGDELNLGSLLISMLFWSFCYLGLSWYIERILPGEFGVKQPWYFPVMKSYWFEDNKIKNHYENLNESNKGLNEDAFEPEPNELNASIKIKNLTKIFRTGFEDKKAVDNMSLNFYENQITGFLGHNGAGKTTVTFMLCGLYSPESGTAYILGNDIRTQMSKIRTSIGFCPQNNILYDELTVYEHLDLIASIKGFSSREIKAEINKISSYVGLQNDLRKKSKQLSGGMKRRLSVAMALIGDSKVIILDEPTSGLDPFNRRSLWEIIRNYKIGRTIIISTHYMEEADALSDRIALMNHGRVECCGSPLFLKDRFGSGYRLILTKDSNFNKEAMQYIVRKNLNQEPNIQSDIAREMTLSIPNEMNSRLPGLLANIEAEKHNIGILNYGISSATVEEVFLKIGSIDINEIDFGKDSNKNFTESITSQNFSNAFNVNSNVLGEKNSGFRFYTQQILALLKKRLLIFSRRYLIFIFTLILPVFVLALLTSVVPSTSKIISETLDSVFGRDHIQPYTLDTSNYCEQNLIFEIDGTNYNNALENFKKFYKDKNKIKIINSKDYGKSVDNFVYQKRKEDSNNLISNYFFGIEINSDSNHFVGYYSSLIFHSAATILNEMNSLLLGFLTNNMKRSIMTVNAPVSTGKSSALPSNFSYNQLDVFSCLEIIPFSFIDYIFGIIVAFIISVSTIHLTREKRNGSKSLQLLSGTHYITYWLSNFLFDFFVFSFQIVSMLTALKIVAINLTDKANDSFLITKDWSSIMYLFVFMLLSSFTWSGLAYLWSNFFKSDIVGFVVLFLVLSFATLVDMICVLLQFFDASSDQPGTLGDVSNTIRIILIIFCPNIAVKRAVFNIKLQSNNICIGLLSLLFKKKLDISNNGFDFNDPGIGKIILLNLSFILIALASIFIREDKYLKNLFYSKKTTNKNYTELEEDVRAESERIDRSNIDQLIPSEPLLVRNLRKEFKKGGQRFAAVDNLSFGVESGECFGLLGLNGAGKTTTIEIITGEQKATGGHAYVNGFDIDSEKLKAIRSLGYCPQFEYLPEFLTVNQALTLFANLRGIKGSRVKRTVEEFIYAFKLIEFKNKLVQNLSGGNKRKVSSAISFIGKPKIVILDEPTSGMDPVARRYLWNVIKHARDMGITVLLTTHSMEECEALCTKLGIMVAGQFQCFGNVQQLKSKFGKGYSLILKCKTLPSMNDSSVDLLVKKVENFVQENIPNAALKDRQQQTLFYQILIDSDSNYSIAKIFELIETNKQALSLETYSLSQTTLEQVFLTFAKNQSEMVEAKNSVVNTNNRIKNEVVYNNSAYNSEQNEVHINLKDL</sequence>
<dbReference type="PANTHER" id="PTHR19229">
    <property type="entry name" value="ATP-BINDING CASSETTE TRANSPORTER SUBFAMILY A ABCA"/>
    <property type="match status" value="1"/>
</dbReference>
<keyword evidence="3" id="KW-0813">Transport</keyword>
<dbReference type="GO" id="GO:0005319">
    <property type="term" value="F:lipid transporter activity"/>
    <property type="evidence" value="ECO:0007669"/>
    <property type="project" value="TreeGrafter"/>
</dbReference>
<evidence type="ECO:0000256" key="3">
    <source>
        <dbReference type="ARBA" id="ARBA00022448"/>
    </source>
</evidence>
<dbReference type="GO" id="GO:0005524">
    <property type="term" value="F:ATP binding"/>
    <property type="evidence" value="ECO:0007669"/>
    <property type="project" value="UniProtKB-KW"/>
</dbReference>
<feature type="transmembrane region" description="Helical" evidence="11">
    <location>
        <begin position="77"/>
        <end position="100"/>
    </location>
</feature>
<keyword evidence="10" id="KW-0175">Coiled coil</keyword>
<keyword evidence="6" id="KW-0547">Nucleotide-binding</keyword>
<feature type="transmembrane region" description="Helical" evidence="11">
    <location>
        <begin position="1257"/>
        <end position="1283"/>
    </location>
</feature>
<dbReference type="Gene3D" id="3.40.50.300">
    <property type="entry name" value="P-loop containing nucleotide triphosphate hydrolases"/>
    <property type="match status" value="2"/>
</dbReference>
<comment type="subcellular location">
    <subcellularLocation>
        <location evidence="1">Membrane</location>
        <topology evidence="1">Multi-pass membrane protein</topology>
    </subcellularLocation>
</comment>
<dbReference type="SUPFAM" id="SSF52540">
    <property type="entry name" value="P-loop containing nucleoside triphosphate hydrolases"/>
    <property type="match status" value="2"/>
</dbReference>
<evidence type="ECO:0000256" key="11">
    <source>
        <dbReference type="SAM" id="Phobius"/>
    </source>
</evidence>
<keyword evidence="5" id="KW-0677">Repeat</keyword>
<dbReference type="InterPro" id="IPR013525">
    <property type="entry name" value="ABC2_TM"/>
</dbReference>
<dbReference type="InterPro" id="IPR026082">
    <property type="entry name" value="ABCA"/>
</dbReference>
<feature type="transmembrane region" description="Helical" evidence="11">
    <location>
        <begin position="338"/>
        <end position="358"/>
    </location>
</feature>
<keyword evidence="8 11" id="KW-1133">Transmembrane helix</keyword>
<dbReference type="InterPro" id="IPR027417">
    <property type="entry name" value="P-loop_NTPase"/>
</dbReference>